<protein>
    <submittedName>
        <fullName evidence="2">Uncharacterized protein</fullName>
    </submittedName>
</protein>
<dbReference type="Proteomes" id="UP000654370">
    <property type="component" value="Unassembled WGS sequence"/>
</dbReference>
<gene>
    <name evidence="2" type="ORF">INT43_005040</name>
</gene>
<keyword evidence="3" id="KW-1185">Reference proteome</keyword>
<proteinExistence type="predicted"/>
<feature type="non-terminal residue" evidence="2">
    <location>
        <position position="1"/>
    </location>
</feature>
<dbReference type="OrthoDB" id="2206081at2759"/>
<name>A0A8H7PGN6_MORIS</name>
<feature type="transmembrane region" description="Helical" evidence="1">
    <location>
        <begin position="107"/>
        <end position="124"/>
    </location>
</feature>
<evidence type="ECO:0000256" key="1">
    <source>
        <dbReference type="SAM" id="Phobius"/>
    </source>
</evidence>
<comment type="caution">
    <text evidence="2">The sequence shown here is derived from an EMBL/GenBank/DDBJ whole genome shotgun (WGS) entry which is preliminary data.</text>
</comment>
<feature type="transmembrane region" description="Helical" evidence="1">
    <location>
        <begin position="75"/>
        <end position="95"/>
    </location>
</feature>
<evidence type="ECO:0000313" key="2">
    <source>
        <dbReference type="EMBL" id="KAG2173622.1"/>
    </source>
</evidence>
<feature type="transmembrane region" description="Helical" evidence="1">
    <location>
        <begin position="212"/>
        <end position="233"/>
    </location>
</feature>
<accession>A0A8H7PGN6</accession>
<keyword evidence="1" id="KW-0472">Membrane</keyword>
<dbReference type="EMBL" id="JAEPQZ010000014">
    <property type="protein sequence ID" value="KAG2173622.1"/>
    <property type="molecule type" value="Genomic_DNA"/>
</dbReference>
<dbReference type="AlphaFoldDB" id="A0A8H7PGN6"/>
<evidence type="ECO:0000313" key="3">
    <source>
        <dbReference type="Proteomes" id="UP000654370"/>
    </source>
</evidence>
<sequence length="352" mass="40354">MVELSPYGTRVVDRINMILMFTACLVCVRNALVCIKQYRRTKGSIHLLNLAQVVVLFIHRLVYGCIPLFEITNCAIFPFLVSMWHITYLLFYTVMLRRCLILESSQYSRLIKFTGIFLILVRFADWPYELTFHNIQAQMDLPIESGQTCWATWGSGVLILNFIGDTLANLFLSGLFVRSCNTDNHDIFRLYKHLQIQTNMIVNQRSALVEYIARKSLVCLILTFLVNLIMNLLKITNFLGDRSDAFTPFFEIVESTLLVEALRVDHENLKIHQNFCESCGFVIAASTGNGGGRNGRRSTNTRRPSSLVRVLSNTTCPTDLDIAKPEESFTVTMNSIHHDRSELHDRPEWNNN</sequence>
<keyword evidence="1" id="KW-0812">Transmembrane</keyword>
<organism evidence="2 3">
    <name type="scientific">Mortierella isabellina</name>
    <name type="common">Filamentous fungus</name>
    <name type="synonym">Umbelopsis isabellina</name>
    <dbReference type="NCBI Taxonomy" id="91625"/>
    <lineage>
        <taxon>Eukaryota</taxon>
        <taxon>Fungi</taxon>
        <taxon>Fungi incertae sedis</taxon>
        <taxon>Mucoromycota</taxon>
        <taxon>Mucoromycotina</taxon>
        <taxon>Umbelopsidomycetes</taxon>
        <taxon>Umbelopsidales</taxon>
        <taxon>Umbelopsidaceae</taxon>
        <taxon>Umbelopsis</taxon>
    </lineage>
</organism>
<feature type="transmembrane region" description="Helical" evidence="1">
    <location>
        <begin position="47"/>
        <end position="69"/>
    </location>
</feature>
<keyword evidence="1" id="KW-1133">Transmembrane helix</keyword>
<reference evidence="2" key="1">
    <citation type="submission" date="2020-12" db="EMBL/GenBank/DDBJ databases">
        <title>Metabolic potential, ecology and presence of endohyphal bacteria is reflected in genomic diversity of Mucoromycotina.</title>
        <authorList>
            <person name="Muszewska A."/>
            <person name="Okrasinska A."/>
            <person name="Steczkiewicz K."/>
            <person name="Drgas O."/>
            <person name="Orlowska M."/>
            <person name="Perlinska-Lenart U."/>
            <person name="Aleksandrzak-Piekarczyk T."/>
            <person name="Szatraj K."/>
            <person name="Zielenkiewicz U."/>
            <person name="Pilsyk S."/>
            <person name="Malc E."/>
            <person name="Mieczkowski P."/>
            <person name="Kruszewska J.S."/>
            <person name="Biernat P."/>
            <person name="Pawlowska J."/>
        </authorList>
    </citation>
    <scope>NUCLEOTIDE SEQUENCE</scope>
    <source>
        <strain evidence="2">WA0000067209</strain>
    </source>
</reference>
<feature type="transmembrane region" description="Helical" evidence="1">
    <location>
        <begin position="15"/>
        <end position="35"/>
    </location>
</feature>